<evidence type="ECO:0000256" key="2">
    <source>
        <dbReference type="ARBA" id="ARBA00022729"/>
    </source>
</evidence>
<dbReference type="SUPFAM" id="SSF52833">
    <property type="entry name" value="Thioredoxin-like"/>
    <property type="match status" value="1"/>
</dbReference>
<dbReference type="PROSITE" id="PS00194">
    <property type="entry name" value="THIOREDOXIN_1"/>
    <property type="match status" value="1"/>
</dbReference>
<gene>
    <name evidence="4" type="ORF">ACHAXA_003415</name>
</gene>
<protein>
    <recommendedName>
        <fullName evidence="3">Thioredoxin domain-containing protein</fullName>
    </recommendedName>
</protein>
<evidence type="ECO:0000313" key="4">
    <source>
        <dbReference type="EMBL" id="KAL3823267.1"/>
    </source>
</evidence>
<evidence type="ECO:0000313" key="5">
    <source>
        <dbReference type="Proteomes" id="UP001530377"/>
    </source>
</evidence>
<comment type="similarity">
    <text evidence="1">Belongs to the protein disulfide isomerase family.</text>
</comment>
<feature type="domain" description="Thioredoxin" evidence="3">
    <location>
        <begin position="5"/>
        <end position="118"/>
    </location>
</feature>
<organism evidence="4 5">
    <name type="scientific">Cyclostephanos tholiformis</name>
    <dbReference type="NCBI Taxonomy" id="382380"/>
    <lineage>
        <taxon>Eukaryota</taxon>
        <taxon>Sar</taxon>
        <taxon>Stramenopiles</taxon>
        <taxon>Ochrophyta</taxon>
        <taxon>Bacillariophyta</taxon>
        <taxon>Coscinodiscophyceae</taxon>
        <taxon>Thalassiosirophycidae</taxon>
        <taxon>Stephanodiscales</taxon>
        <taxon>Stephanodiscaceae</taxon>
        <taxon>Cyclostephanos</taxon>
    </lineage>
</organism>
<dbReference type="InterPro" id="IPR013766">
    <property type="entry name" value="Thioredoxin_domain"/>
</dbReference>
<evidence type="ECO:0000259" key="3">
    <source>
        <dbReference type="PROSITE" id="PS51352"/>
    </source>
</evidence>
<dbReference type="Gene3D" id="3.40.30.10">
    <property type="entry name" value="Glutaredoxin"/>
    <property type="match status" value="1"/>
</dbReference>
<dbReference type="GO" id="GO:0012505">
    <property type="term" value="C:endomembrane system"/>
    <property type="evidence" value="ECO:0007669"/>
    <property type="project" value="UniProtKB-ARBA"/>
</dbReference>
<dbReference type="GO" id="GO:0005737">
    <property type="term" value="C:cytoplasm"/>
    <property type="evidence" value="ECO:0007669"/>
    <property type="project" value="UniProtKB-ARBA"/>
</dbReference>
<dbReference type="Pfam" id="PF00085">
    <property type="entry name" value="Thioredoxin"/>
    <property type="match status" value="1"/>
</dbReference>
<dbReference type="InterPro" id="IPR036249">
    <property type="entry name" value="Thioredoxin-like_sf"/>
</dbReference>
<evidence type="ECO:0000256" key="1">
    <source>
        <dbReference type="ARBA" id="ARBA00006347"/>
    </source>
</evidence>
<dbReference type="Proteomes" id="UP001530377">
    <property type="component" value="Unassembled WGS sequence"/>
</dbReference>
<dbReference type="PANTHER" id="PTHR45672">
    <property type="entry name" value="PROTEIN DISULFIDE-ISOMERASE C17H9.14C-RELATED"/>
    <property type="match status" value="1"/>
</dbReference>
<keyword evidence="5" id="KW-1185">Reference proteome</keyword>
<dbReference type="AlphaFoldDB" id="A0ABD3SG41"/>
<dbReference type="EMBL" id="JALLPB020000041">
    <property type="protein sequence ID" value="KAL3823267.1"/>
    <property type="molecule type" value="Genomic_DNA"/>
</dbReference>
<dbReference type="InterPro" id="IPR017937">
    <property type="entry name" value="Thioredoxin_CS"/>
</dbReference>
<reference evidence="4 5" key="1">
    <citation type="submission" date="2024-10" db="EMBL/GenBank/DDBJ databases">
        <title>Updated reference genomes for cyclostephanoid diatoms.</title>
        <authorList>
            <person name="Roberts W.R."/>
            <person name="Alverson A.J."/>
        </authorList>
    </citation>
    <scope>NUCLEOTIDE SEQUENCE [LARGE SCALE GENOMIC DNA]</scope>
    <source>
        <strain evidence="4 5">AJA228-03</strain>
    </source>
</reference>
<dbReference type="CDD" id="cd02961">
    <property type="entry name" value="PDI_a_family"/>
    <property type="match status" value="1"/>
</dbReference>
<proteinExistence type="inferred from homology"/>
<name>A0ABD3SG41_9STRA</name>
<dbReference type="PROSITE" id="PS51352">
    <property type="entry name" value="THIOREDOXIN_2"/>
    <property type="match status" value="1"/>
</dbReference>
<keyword evidence="2" id="KW-0732">Signal</keyword>
<comment type="caution">
    <text evidence="4">The sequence shown here is derived from an EMBL/GenBank/DDBJ whole genome shotgun (WGS) entry which is preliminary data.</text>
</comment>
<dbReference type="InterPro" id="IPR051063">
    <property type="entry name" value="PDI"/>
</dbReference>
<sequence>MASSSSSSSSAVAIELTPANFHEVTDDKTVFIKFFAPWCGHCQSIERDWNALAADFDGDSSGRLVAEVDCTADGESLCSEFGITGYPTLKWGDPSDLRDYDGGRSYEEMRRFADENLKPQCSIKNLDICDDDRRALIVRYLDMSVDELSAMADAEEGKLREAEGRFHAEVEKLHARYGRLSKEKDDVIAGIKMAGFGLMKSVLRSM</sequence>
<dbReference type="PANTHER" id="PTHR45672:SF3">
    <property type="entry name" value="THIOREDOXIN DOMAIN-CONTAINING PROTEIN 5"/>
    <property type="match status" value="1"/>
</dbReference>
<accession>A0ABD3SG41</accession>